<dbReference type="InterPro" id="IPR000829">
    <property type="entry name" value="DAGK"/>
</dbReference>
<evidence type="ECO:0000256" key="1">
    <source>
        <dbReference type="ARBA" id="ARBA00004651"/>
    </source>
</evidence>
<dbReference type="RefSeq" id="WP_162089094.1">
    <property type="nucleotide sequence ID" value="NZ_CAJIMS010000001.1"/>
</dbReference>
<feature type="binding site" evidence="17">
    <location>
        <begin position="96"/>
        <end position="97"/>
    </location>
    <ligand>
        <name>ATP</name>
        <dbReference type="ChEBI" id="CHEBI:30616"/>
    </ligand>
</feature>
<evidence type="ECO:0000313" key="20">
    <source>
        <dbReference type="EMBL" id="CAD7814856.1"/>
    </source>
</evidence>
<evidence type="ECO:0000256" key="2">
    <source>
        <dbReference type="ARBA" id="ARBA00005967"/>
    </source>
</evidence>
<keyword evidence="18" id="KW-0479">Metal-binding</keyword>
<evidence type="ECO:0000256" key="14">
    <source>
        <dbReference type="ARBA" id="ARBA00023264"/>
    </source>
</evidence>
<evidence type="ECO:0000256" key="9">
    <source>
        <dbReference type="ARBA" id="ARBA00022840"/>
    </source>
</evidence>
<evidence type="ECO:0000256" key="8">
    <source>
        <dbReference type="ARBA" id="ARBA00022777"/>
    </source>
</evidence>
<evidence type="ECO:0000313" key="21">
    <source>
        <dbReference type="Proteomes" id="UP000662618"/>
    </source>
</evidence>
<dbReference type="Proteomes" id="UP000662618">
    <property type="component" value="Unassembled WGS sequence"/>
</dbReference>
<feature type="binding site" evidence="17">
    <location>
        <position position="78"/>
    </location>
    <ligand>
        <name>ATP</name>
        <dbReference type="ChEBI" id="CHEBI:30616"/>
    </ligand>
</feature>
<keyword evidence="10 19" id="KW-1133">Transmembrane helix</keyword>
<dbReference type="EMBL" id="CAJIMS010000001">
    <property type="protein sequence ID" value="CAD7814856.1"/>
    <property type="molecule type" value="Genomic_DNA"/>
</dbReference>
<feature type="binding site" evidence="18">
    <location>
        <position position="78"/>
    </location>
    <ligand>
        <name>a divalent metal cation</name>
        <dbReference type="ChEBI" id="CHEBI:60240"/>
    </ligand>
</feature>
<keyword evidence="21" id="KW-1185">Reference proteome</keyword>
<keyword evidence="18" id="KW-0460">Magnesium</keyword>
<evidence type="ECO:0000256" key="7">
    <source>
        <dbReference type="ARBA" id="ARBA00022741"/>
    </source>
</evidence>
<evidence type="ECO:0000256" key="11">
    <source>
        <dbReference type="ARBA" id="ARBA00023098"/>
    </source>
</evidence>
<dbReference type="AlphaFoldDB" id="A0A9N8MI10"/>
<evidence type="ECO:0000256" key="16">
    <source>
        <dbReference type="PIRSR" id="PIRSR600829-2"/>
    </source>
</evidence>
<dbReference type="InterPro" id="IPR036945">
    <property type="entry name" value="DAGK_sf"/>
</dbReference>
<keyword evidence="4" id="KW-0444">Lipid biosynthesis</keyword>
<dbReference type="Pfam" id="PF01219">
    <property type="entry name" value="DAGK_prokar"/>
    <property type="match status" value="1"/>
</dbReference>
<keyword evidence="14" id="KW-1208">Phospholipid metabolism</keyword>
<keyword evidence="11" id="KW-0443">Lipid metabolism</keyword>
<accession>A0A9N8MI10</accession>
<feature type="active site" description="Proton acceptor" evidence="15">
    <location>
        <position position="71"/>
    </location>
</feature>
<dbReference type="GO" id="GO:0005524">
    <property type="term" value="F:ATP binding"/>
    <property type="evidence" value="ECO:0007669"/>
    <property type="project" value="UniProtKB-KW"/>
</dbReference>
<evidence type="ECO:0000256" key="5">
    <source>
        <dbReference type="ARBA" id="ARBA00022679"/>
    </source>
</evidence>
<evidence type="ECO:0000256" key="10">
    <source>
        <dbReference type="ARBA" id="ARBA00022989"/>
    </source>
</evidence>
<keyword evidence="3" id="KW-1003">Cell membrane</keyword>
<proteinExistence type="inferred from homology"/>
<keyword evidence="12 19" id="KW-0472">Membrane</keyword>
<evidence type="ECO:0000256" key="19">
    <source>
        <dbReference type="SAM" id="Phobius"/>
    </source>
</evidence>
<protein>
    <submittedName>
        <fullName evidence="20">Undecaprenol kinase</fullName>
        <ecNumber evidence="20">2.7.1.66</ecNumber>
    </submittedName>
</protein>
<comment type="cofactor">
    <cofactor evidence="18">
        <name>Mg(2+)</name>
        <dbReference type="ChEBI" id="CHEBI:18420"/>
    </cofactor>
    <text evidence="18">Mn(2+), Zn(2+), Cd(2+) and Co(2+) support activity to lesser extents.</text>
</comment>
<evidence type="ECO:0000256" key="12">
    <source>
        <dbReference type="ARBA" id="ARBA00023136"/>
    </source>
</evidence>
<dbReference type="EC" id="2.7.1.66" evidence="20"/>
<keyword evidence="9 17" id="KW-0067">ATP-binding</keyword>
<keyword evidence="6 19" id="KW-0812">Transmembrane</keyword>
<feature type="binding site" evidence="17">
    <location>
        <begin position="87"/>
        <end position="89"/>
    </location>
    <ligand>
        <name>ATP</name>
        <dbReference type="ChEBI" id="CHEBI:30616"/>
    </ligand>
</feature>
<dbReference type="Gene3D" id="1.10.287.3610">
    <property type="match status" value="1"/>
</dbReference>
<reference evidence="20" key="1">
    <citation type="submission" date="2020-12" db="EMBL/GenBank/DDBJ databases">
        <authorList>
            <person name="Rodrigo-Torres L."/>
            <person name="Arahal R. D."/>
            <person name="Lucena T."/>
        </authorList>
    </citation>
    <scope>NUCLEOTIDE SEQUENCE</scope>
    <source>
        <strain evidence="20">CECT 9390</strain>
    </source>
</reference>
<feature type="binding site" evidence="16">
    <location>
        <position position="71"/>
    </location>
    <ligand>
        <name>substrate</name>
    </ligand>
</feature>
<evidence type="ECO:0000256" key="13">
    <source>
        <dbReference type="ARBA" id="ARBA00023209"/>
    </source>
</evidence>
<dbReference type="GO" id="GO:0008654">
    <property type="term" value="P:phospholipid biosynthetic process"/>
    <property type="evidence" value="ECO:0007669"/>
    <property type="project" value="UniProtKB-KW"/>
</dbReference>
<dbReference type="InterPro" id="IPR033717">
    <property type="entry name" value="UDPK"/>
</dbReference>
<feature type="binding site" evidence="18">
    <location>
        <position position="30"/>
    </location>
    <ligand>
        <name>a divalent metal cation</name>
        <dbReference type="ChEBI" id="CHEBI:60240"/>
    </ligand>
</feature>
<keyword evidence="8 20" id="KW-0418">Kinase</keyword>
<dbReference type="PANTHER" id="PTHR34299:SF1">
    <property type="entry name" value="DIACYLGLYCEROL KINASE"/>
    <property type="match status" value="1"/>
</dbReference>
<evidence type="ECO:0000256" key="18">
    <source>
        <dbReference type="PIRSR" id="PIRSR600829-4"/>
    </source>
</evidence>
<organism evidence="20 21">
    <name type="scientific">Chryseobacterium aquaeductus</name>
    <dbReference type="NCBI Taxonomy" id="2675056"/>
    <lineage>
        <taxon>Bacteria</taxon>
        <taxon>Pseudomonadati</taxon>
        <taxon>Bacteroidota</taxon>
        <taxon>Flavobacteriia</taxon>
        <taxon>Flavobacteriales</taxon>
        <taxon>Weeksellaceae</taxon>
        <taxon>Chryseobacterium group</taxon>
        <taxon>Chryseobacterium</taxon>
    </lineage>
</organism>
<comment type="subcellular location">
    <subcellularLocation>
        <location evidence="1">Cell membrane</location>
        <topology evidence="1">Multi-pass membrane protein</topology>
    </subcellularLocation>
</comment>
<name>A0A9N8MI10_9FLAO</name>
<dbReference type="GO" id="GO:0036433">
    <property type="term" value="F:di-trans, poly-cis-undecaprenol kinase activity"/>
    <property type="evidence" value="ECO:0007669"/>
    <property type="project" value="UniProtKB-EC"/>
</dbReference>
<feature type="binding site" evidence="17">
    <location>
        <position position="30"/>
    </location>
    <ligand>
        <name>ATP</name>
        <dbReference type="ChEBI" id="CHEBI:30616"/>
    </ligand>
</feature>
<comment type="caution">
    <text evidence="20">The sequence shown here is derived from an EMBL/GenBank/DDBJ whole genome shotgun (WGS) entry which is preliminary data.</text>
</comment>
<feature type="binding site" evidence="17">
    <location>
        <position position="18"/>
    </location>
    <ligand>
        <name>ATP</name>
        <dbReference type="ChEBI" id="CHEBI:30616"/>
    </ligand>
</feature>
<dbReference type="GO" id="GO:0005886">
    <property type="term" value="C:plasma membrane"/>
    <property type="evidence" value="ECO:0007669"/>
    <property type="project" value="UniProtKB-SubCell"/>
</dbReference>
<evidence type="ECO:0000256" key="17">
    <source>
        <dbReference type="PIRSR" id="PIRSR600829-3"/>
    </source>
</evidence>
<keyword evidence="13" id="KW-0594">Phospholipid biosynthesis</keyword>
<gene>
    <name evidence="20" type="primary">dgkA_2</name>
    <name evidence="20" type="ORF">CHRY9390_02875</name>
</gene>
<evidence type="ECO:0000256" key="6">
    <source>
        <dbReference type="ARBA" id="ARBA00022692"/>
    </source>
</evidence>
<keyword evidence="5 20" id="KW-0808">Transferase</keyword>
<evidence type="ECO:0000256" key="3">
    <source>
        <dbReference type="ARBA" id="ARBA00022475"/>
    </source>
</evidence>
<comment type="similarity">
    <text evidence="2">Belongs to the bacterial diacylglycerol kinase family.</text>
</comment>
<dbReference type="PANTHER" id="PTHR34299">
    <property type="entry name" value="DIACYLGLYCEROL KINASE"/>
    <property type="match status" value="1"/>
</dbReference>
<evidence type="ECO:0000256" key="4">
    <source>
        <dbReference type="ARBA" id="ARBA00022516"/>
    </source>
</evidence>
<feature type="transmembrane region" description="Helical" evidence="19">
    <location>
        <begin position="24"/>
        <end position="51"/>
    </location>
</feature>
<sequence>MKNINDSFLKGRAKSLKYTFKGAFLLLTTEHSIMTQSFIGVVFVVLGFYFKITNVEWMFQILGFGLILTAESLNTAVEKLCDFVHPEYHKKIGFVKDIASGAMTFAVISVLILLTLIYYPYL</sequence>
<feature type="binding site" evidence="16">
    <location>
        <position position="100"/>
    </location>
    <ligand>
        <name>substrate</name>
    </ligand>
</feature>
<dbReference type="CDD" id="cd14265">
    <property type="entry name" value="UDPK_IM_like"/>
    <property type="match status" value="1"/>
</dbReference>
<keyword evidence="7 17" id="KW-0547">Nucleotide-binding</keyword>
<feature type="transmembrane region" description="Helical" evidence="19">
    <location>
        <begin position="98"/>
        <end position="121"/>
    </location>
</feature>
<evidence type="ECO:0000256" key="15">
    <source>
        <dbReference type="PIRSR" id="PIRSR600829-1"/>
    </source>
</evidence>
<dbReference type="GO" id="GO:0046872">
    <property type="term" value="F:metal ion binding"/>
    <property type="evidence" value="ECO:0007669"/>
    <property type="project" value="UniProtKB-KW"/>
</dbReference>